<reference evidence="1" key="1">
    <citation type="submission" date="2021-01" db="EMBL/GenBank/DDBJ databases">
        <title>Genome public.</title>
        <authorList>
            <person name="Liu C."/>
            <person name="Sun Q."/>
        </authorList>
    </citation>
    <scope>NUCLEOTIDE SEQUENCE</scope>
    <source>
        <strain evidence="1">M6</strain>
    </source>
</reference>
<dbReference type="Proteomes" id="UP000633365">
    <property type="component" value="Unassembled WGS sequence"/>
</dbReference>
<accession>A0A934TZI9</accession>
<name>A0A934TZI9_9FIRM</name>
<dbReference type="RefSeq" id="WP_201426930.1">
    <property type="nucleotide sequence ID" value="NZ_JAEQMG010000040.1"/>
</dbReference>
<sequence length="57" mass="6764">MASRSRINMNETHTIIIEKRVTKDSYEKITNSTKSWPQWKKNICNNELIISVRSKKI</sequence>
<gene>
    <name evidence="1" type="ORF">JKK62_02995</name>
</gene>
<dbReference type="AlphaFoldDB" id="A0A934TZI9"/>
<proteinExistence type="predicted"/>
<comment type="caution">
    <text evidence="1">The sequence shown here is derived from an EMBL/GenBank/DDBJ whole genome shotgun (WGS) entry which is preliminary data.</text>
</comment>
<evidence type="ECO:0000313" key="2">
    <source>
        <dbReference type="Proteomes" id="UP000633365"/>
    </source>
</evidence>
<protein>
    <submittedName>
        <fullName evidence="1">Uncharacterized protein</fullName>
    </submittedName>
</protein>
<keyword evidence="2" id="KW-1185">Reference proteome</keyword>
<evidence type="ECO:0000313" key="1">
    <source>
        <dbReference type="EMBL" id="MBK6087625.1"/>
    </source>
</evidence>
<organism evidence="1 2">
    <name type="scientific">Ruminococcus difficilis</name>
    <dbReference type="NCBI Taxonomy" id="2763069"/>
    <lineage>
        <taxon>Bacteria</taxon>
        <taxon>Bacillati</taxon>
        <taxon>Bacillota</taxon>
        <taxon>Clostridia</taxon>
        <taxon>Eubacteriales</taxon>
        <taxon>Oscillospiraceae</taxon>
        <taxon>Ruminococcus</taxon>
    </lineage>
</organism>
<dbReference type="EMBL" id="JAEQMG010000040">
    <property type="protein sequence ID" value="MBK6087625.1"/>
    <property type="molecule type" value="Genomic_DNA"/>
</dbReference>